<accession>A0A0M2NNZ5</accession>
<name>A0A0M2NNZ5_9FIRM</name>
<organism evidence="1 2">
    <name type="scientific">Christensenella hongkongensis</name>
    <dbReference type="NCBI Taxonomy" id="270498"/>
    <lineage>
        <taxon>Bacteria</taxon>
        <taxon>Bacillati</taxon>
        <taxon>Bacillota</taxon>
        <taxon>Clostridia</taxon>
        <taxon>Christensenellales</taxon>
        <taxon>Christensenellaceae</taxon>
        <taxon>Christensenella</taxon>
    </lineage>
</organism>
<proteinExistence type="predicted"/>
<reference evidence="1 2" key="1">
    <citation type="submission" date="2015-04" db="EMBL/GenBank/DDBJ databases">
        <title>Draft genome sequence of bacteremic isolate Catabacter hongkongensis type strain HKU16T.</title>
        <authorList>
            <person name="Lau S.K."/>
            <person name="Teng J.L."/>
            <person name="Huang Y."/>
            <person name="Curreem S.O."/>
            <person name="Tsui S.K."/>
            <person name="Woo P.C."/>
        </authorList>
    </citation>
    <scope>NUCLEOTIDE SEQUENCE [LARGE SCALE GENOMIC DNA]</scope>
    <source>
        <strain evidence="1 2">HKU16</strain>
    </source>
</reference>
<gene>
    <name evidence="1" type="ORF">CHK_0618</name>
</gene>
<evidence type="ECO:0000313" key="2">
    <source>
        <dbReference type="Proteomes" id="UP000034076"/>
    </source>
</evidence>
<dbReference type="EMBL" id="LAYJ01000053">
    <property type="protein sequence ID" value="KKI51935.1"/>
    <property type="molecule type" value="Genomic_DNA"/>
</dbReference>
<keyword evidence="2" id="KW-1185">Reference proteome</keyword>
<sequence length="41" mass="4564">MQTCFTGQAHSIRKQNNALLYHHMPAVLLRAYGAVNCGGYK</sequence>
<comment type="caution">
    <text evidence="1">The sequence shown here is derived from an EMBL/GenBank/DDBJ whole genome shotgun (WGS) entry which is preliminary data.</text>
</comment>
<dbReference type="Proteomes" id="UP000034076">
    <property type="component" value="Unassembled WGS sequence"/>
</dbReference>
<dbReference type="AlphaFoldDB" id="A0A0M2NNZ5"/>
<protein>
    <submittedName>
        <fullName evidence="1">Uncharacterized protein</fullName>
    </submittedName>
</protein>
<evidence type="ECO:0000313" key="1">
    <source>
        <dbReference type="EMBL" id="KKI51935.1"/>
    </source>
</evidence>